<dbReference type="Gene3D" id="2.40.50.140">
    <property type="entry name" value="Nucleic acid-binding proteins"/>
    <property type="match status" value="1"/>
</dbReference>
<feature type="region of interest" description="Disordered" evidence="4">
    <location>
        <begin position="110"/>
        <end position="144"/>
    </location>
</feature>
<dbReference type="HAMAP" id="MF_00984">
    <property type="entry name" value="SSB"/>
    <property type="match status" value="1"/>
</dbReference>
<dbReference type="PROSITE" id="PS50935">
    <property type="entry name" value="SSB"/>
    <property type="match status" value="1"/>
</dbReference>
<dbReference type="GO" id="GO:0009295">
    <property type="term" value="C:nucleoid"/>
    <property type="evidence" value="ECO:0007669"/>
    <property type="project" value="TreeGrafter"/>
</dbReference>
<dbReference type="NCBIfam" id="TIGR00621">
    <property type="entry name" value="ssb"/>
    <property type="match status" value="1"/>
</dbReference>
<dbReference type="PANTHER" id="PTHR10302:SF27">
    <property type="entry name" value="SINGLE-STRANDED DNA-BINDING PROTEIN"/>
    <property type="match status" value="1"/>
</dbReference>
<accession>A0A1F5NRL3</accession>
<evidence type="ECO:0000256" key="3">
    <source>
        <dbReference type="PIRNR" id="PIRNR002070"/>
    </source>
</evidence>
<dbReference type="InterPro" id="IPR012340">
    <property type="entry name" value="NA-bd_OB-fold"/>
</dbReference>
<comment type="subunit">
    <text evidence="2">Homotetramer.</text>
</comment>
<dbReference type="PANTHER" id="PTHR10302">
    <property type="entry name" value="SINGLE-STRANDED DNA-BINDING PROTEIN"/>
    <property type="match status" value="1"/>
</dbReference>
<comment type="caution">
    <text evidence="5">The sequence shown here is derived from an EMBL/GenBank/DDBJ whole genome shotgun (WGS) entry which is preliminary data.</text>
</comment>
<dbReference type="EMBL" id="MFEJ01000023">
    <property type="protein sequence ID" value="OGE79990.1"/>
    <property type="molecule type" value="Genomic_DNA"/>
</dbReference>
<dbReference type="InterPro" id="IPR011344">
    <property type="entry name" value="ssDNA-bd"/>
</dbReference>
<dbReference type="SUPFAM" id="SSF50249">
    <property type="entry name" value="Nucleic acid-binding proteins"/>
    <property type="match status" value="1"/>
</dbReference>
<evidence type="ECO:0000256" key="1">
    <source>
        <dbReference type="ARBA" id="ARBA00023125"/>
    </source>
</evidence>
<evidence type="ECO:0000256" key="2">
    <source>
        <dbReference type="HAMAP-Rule" id="MF_00984"/>
    </source>
</evidence>
<dbReference type="GO" id="GO:0006260">
    <property type="term" value="P:DNA replication"/>
    <property type="evidence" value="ECO:0007669"/>
    <property type="project" value="InterPro"/>
</dbReference>
<dbReference type="AlphaFoldDB" id="A0A1F5NRL3"/>
<evidence type="ECO:0000313" key="5">
    <source>
        <dbReference type="EMBL" id="OGE79990.1"/>
    </source>
</evidence>
<dbReference type="Proteomes" id="UP000176233">
    <property type="component" value="Unassembled WGS sequence"/>
</dbReference>
<sequence length="144" mass="16233">MDLNKVMLIGRLTRDPEIRTTPTGQNVAAFSVATSFNWTDQAGQKKEQTEFHNCIAWRKLADIVGQYLKKGSQVYLEGRLQTRSWDDKTSGQKKYRTEIVIDNMIMLGRPVGQAGQPQAKSAVEQPEPPQPEATIQIDNDDLPF</sequence>
<evidence type="ECO:0000256" key="4">
    <source>
        <dbReference type="SAM" id="MobiDB-lite"/>
    </source>
</evidence>
<evidence type="ECO:0000313" key="6">
    <source>
        <dbReference type="Proteomes" id="UP000176233"/>
    </source>
</evidence>
<keyword evidence="1 2" id="KW-0238">DNA-binding</keyword>
<gene>
    <name evidence="5" type="ORF">A2660_02750</name>
</gene>
<protein>
    <recommendedName>
        <fullName evidence="2 3">Single-stranded DNA-binding protein</fullName>
        <shortName evidence="2">SSB</shortName>
    </recommendedName>
</protein>
<dbReference type="GO" id="GO:0003697">
    <property type="term" value="F:single-stranded DNA binding"/>
    <property type="evidence" value="ECO:0007669"/>
    <property type="project" value="UniProtKB-UniRule"/>
</dbReference>
<dbReference type="InterPro" id="IPR000424">
    <property type="entry name" value="Primosome_PriB/ssb"/>
</dbReference>
<name>A0A1F5NRL3_9BACT</name>
<organism evidence="5 6">
    <name type="scientific">Candidatus Doudnabacteria bacterium RIFCSPHIGHO2_01_FULL_45_18</name>
    <dbReference type="NCBI Taxonomy" id="1817823"/>
    <lineage>
        <taxon>Bacteria</taxon>
        <taxon>Candidatus Doudnaibacteriota</taxon>
    </lineage>
</organism>
<comment type="caution">
    <text evidence="2">Lacks conserved residue(s) required for the propagation of feature annotation.</text>
</comment>
<reference evidence="5 6" key="1">
    <citation type="journal article" date="2016" name="Nat. Commun.">
        <title>Thousands of microbial genomes shed light on interconnected biogeochemical processes in an aquifer system.</title>
        <authorList>
            <person name="Anantharaman K."/>
            <person name="Brown C.T."/>
            <person name="Hug L.A."/>
            <person name="Sharon I."/>
            <person name="Castelle C.J."/>
            <person name="Probst A.J."/>
            <person name="Thomas B.C."/>
            <person name="Singh A."/>
            <person name="Wilkins M.J."/>
            <person name="Karaoz U."/>
            <person name="Brodie E.L."/>
            <person name="Williams K.H."/>
            <person name="Hubbard S.S."/>
            <person name="Banfield J.F."/>
        </authorList>
    </citation>
    <scope>NUCLEOTIDE SEQUENCE [LARGE SCALE GENOMIC DNA]</scope>
</reference>
<dbReference type="CDD" id="cd04496">
    <property type="entry name" value="SSB_OBF"/>
    <property type="match status" value="1"/>
</dbReference>
<dbReference type="PIRSF" id="PIRSF002070">
    <property type="entry name" value="SSB"/>
    <property type="match status" value="1"/>
</dbReference>
<dbReference type="Pfam" id="PF00436">
    <property type="entry name" value="SSB"/>
    <property type="match status" value="1"/>
</dbReference>
<proteinExistence type="inferred from homology"/>